<reference evidence="2 4" key="1">
    <citation type="journal article" date="2017" name="Nature">
        <title>The sunflower genome provides insights into oil metabolism, flowering and Asterid evolution.</title>
        <authorList>
            <person name="Badouin H."/>
            <person name="Gouzy J."/>
            <person name="Grassa C.J."/>
            <person name="Murat F."/>
            <person name="Staton S.E."/>
            <person name="Cottret L."/>
            <person name="Lelandais-Briere C."/>
            <person name="Owens G.L."/>
            <person name="Carrere S."/>
            <person name="Mayjonade B."/>
            <person name="Legrand L."/>
            <person name="Gill N."/>
            <person name="Kane N.C."/>
            <person name="Bowers J.E."/>
            <person name="Hubner S."/>
            <person name="Bellec A."/>
            <person name="Berard A."/>
            <person name="Berges H."/>
            <person name="Blanchet N."/>
            <person name="Boniface M.C."/>
            <person name="Brunel D."/>
            <person name="Catrice O."/>
            <person name="Chaidir N."/>
            <person name="Claudel C."/>
            <person name="Donnadieu C."/>
            <person name="Faraut T."/>
            <person name="Fievet G."/>
            <person name="Helmstetter N."/>
            <person name="King M."/>
            <person name="Knapp S.J."/>
            <person name="Lai Z."/>
            <person name="Le Paslier M.C."/>
            <person name="Lippi Y."/>
            <person name="Lorenzon L."/>
            <person name="Mandel J.R."/>
            <person name="Marage G."/>
            <person name="Marchand G."/>
            <person name="Marquand E."/>
            <person name="Bret-Mestries E."/>
            <person name="Morien E."/>
            <person name="Nambeesan S."/>
            <person name="Nguyen T."/>
            <person name="Pegot-Espagnet P."/>
            <person name="Pouilly N."/>
            <person name="Raftis F."/>
            <person name="Sallet E."/>
            <person name="Schiex T."/>
            <person name="Thomas J."/>
            <person name="Vandecasteele C."/>
            <person name="Vares D."/>
            <person name="Vear F."/>
            <person name="Vautrin S."/>
            <person name="Crespi M."/>
            <person name="Mangin B."/>
            <person name="Burke J.M."/>
            <person name="Salse J."/>
            <person name="Munos S."/>
            <person name="Vincourt P."/>
            <person name="Rieseberg L.H."/>
            <person name="Langlade N.B."/>
        </authorList>
    </citation>
    <scope>NUCLEOTIDE SEQUENCE [LARGE SCALE GENOMIC DNA]</scope>
    <source>
        <strain evidence="4">cv. SF193</strain>
        <tissue evidence="2">Leaves</tissue>
    </source>
</reference>
<name>A0A251UAL0_HELAN</name>
<dbReference type="PROSITE" id="PS51354">
    <property type="entry name" value="GLUTAREDOXIN_2"/>
    <property type="match status" value="1"/>
</dbReference>
<evidence type="ECO:0000313" key="2">
    <source>
        <dbReference type="EMBL" id="KAF5797742.1"/>
    </source>
</evidence>
<organism evidence="3 4">
    <name type="scientific">Helianthus annuus</name>
    <name type="common">Common sunflower</name>
    <dbReference type="NCBI Taxonomy" id="4232"/>
    <lineage>
        <taxon>Eukaryota</taxon>
        <taxon>Viridiplantae</taxon>
        <taxon>Streptophyta</taxon>
        <taxon>Embryophyta</taxon>
        <taxon>Tracheophyta</taxon>
        <taxon>Spermatophyta</taxon>
        <taxon>Magnoliopsida</taxon>
        <taxon>eudicotyledons</taxon>
        <taxon>Gunneridae</taxon>
        <taxon>Pentapetalae</taxon>
        <taxon>asterids</taxon>
        <taxon>campanulids</taxon>
        <taxon>Asterales</taxon>
        <taxon>Asteraceae</taxon>
        <taxon>Asteroideae</taxon>
        <taxon>Heliantheae alliance</taxon>
        <taxon>Heliantheae</taxon>
        <taxon>Helianthus</taxon>
    </lineage>
</organism>
<feature type="domain" description="Glutaredoxin" evidence="1">
    <location>
        <begin position="265"/>
        <end position="335"/>
    </location>
</feature>
<dbReference type="EMBL" id="MNCJ02000322">
    <property type="protein sequence ID" value="KAF5797742.1"/>
    <property type="molecule type" value="Genomic_DNA"/>
</dbReference>
<evidence type="ECO:0000313" key="4">
    <source>
        <dbReference type="Proteomes" id="UP000215914"/>
    </source>
</evidence>
<reference evidence="3" key="2">
    <citation type="submission" date="2017-02" db="EMBL/GenBank/DDBJ databases">
        <title>Sunflower complete genome.</title>
        <authorList>
            <person name="Langlade N."/>
            <person name="Munos S."/>
        </authorList>
    </citation>
    <scope>NUCLEOTIDE SEQUENCE [LARGE SCALE GENOMIC DNA]</scope>
    <source>
        <tissue evidence="3">Leaves</tissue>
    </source>
</reference>
<dbReference type="EMBL" id="CM007896">
    <property type="protein sequence ID" value="OTG20375.1"/>
    <property type="molecule type" value="Genomic_DNA"/>
</dbReference>
<evidence type="ECO:0000313" key="3">
    <source>
        <dbReference type="EMBL" id="OTG20375.1"/>
    </source>
</evidence>
<keyword evidence="4" id="KW-1185">Reference proteome</keyword>
<dbReference type="FunCoup" id="A0A251UAL0">
    <property type="interactions" value="150"/>
</dbReference>
<dbReference type="InterPro" id="IPR002109">
    <property type="entry name" value="Glutaredoxin"/>
</dbReference>
<dbReference type="SUPFAM" id="SSF52833">
    <property type="entry name" value="Thioredoxin-like"/>
    <property type="match status" value="1"/>
</dbReference>
<dbReference type="Proteomes" id="UP000215914">
    <property type="component" value="Chromosome 7"/>
</dbReference>
<sequence length="419" mass="47024">MGCATSHLLNHDEDFPKIGSSALSHHIVSLTSTTYGLLTLDPSSSKAKTTISIFPKPVSEAISESPPEVINSWELMAGLDSTTESFRLYRQPSKIFQENSNLDPQDPVIQEISDLDHKDPIFLMAGLDSTKENRQSSIIFQEDSNLDPNQVFQENSDPDHKNPVFHDNSNDDHRDPIFLMAGLDSKTKSFRLYRQPSKIFHEGSNLDPKNSVFQDISNHDHKNPIFQENANVDHKIPIFLKPVTPKRFSLDEFENLCPPKGENKVVVYTTTLRGVRRTFEACNTVRTVLEGYGVFVCERDISMDSGFREELRELMIGKDSKELVPPRVFVNGRYVGGVDEVVRSMEDGSLDQLLEGLPKSKSGYVCDGCGGVRFLPCFRCNGSCKMVDWKVEFGGRRKRVVARCGDCNENGLVHCPICS</sequence>
<dbReference type="InterPro" id="IPR036249">
    <property type="entry name" value="Thioredoxin-like_sf"/>
</dbReference>
<dbReference type="OMA" id="EIINSWE"/>
<proteinExistence type="predicted"/>
<reference evidence="2" key="3">
    <citation type="submission" date="2020-06" db="EMBL/GenBank/DDBJ databases">
        <title>Helianthus annuus Genome sequencing and assembly Release 2.</title>
        <authorList>
            <person name="Gouzy J."/>
            <person name="Langlade N."/>
            <person name="Munos S."/>
        </authorList>
    </citation>
    <scope>NUCLEOTIDE SEQUENCE</scope>
    <source>
        <tissue evidence="2">Leaves</tissue>
    </source>
</reference>
<gene>
    <name evidence="3" type="ORF">HannXRQ_Chr07g0192341</name>
    <name evidence="2" type="ORF">HanXRQr2_Chr07g0284301</name>
</gene>
<dbReference type="OrthoDB" id="423313at2759"/>
<dbReference type="PANTHER" id="PTHR45669:SF22">
    <property type="entry name" value="GLUTAREDOXIN DOMAIN-CONTAINING CYSTEINE-RICH PROTEIN CG12206-RELATED"/>
    <property type="match status" value="1"/>
</dbReference>
<dbReference type="Pfam" id="PF23733">
    <property type="entry name" value="GRXCR1-2_C"/>
    <property type="match status" value="1"/>
</dbReference>
<protein>
    <submittedName>
        <fullName evidence="2">Glutaredoxin, Thioredoxin-like superfamily</fullName>
    </submittedName>
    <submittedName>
        <fullName evidence="3">Putative glutaredoxin family protein</fullName>
    </submittedName>
</protein>
<dbReference type="PANTHER" id="PTHR45669">
    <property type="entry name" value="GLUTAREDOXIN DOMAIN-CONTAINING CYSTEINE-RICH PROTEIN CG12206-RELATED"/>
    <property type="match status" value="1"/>
</dbReference>
<dbReference type="Gramene" id="mRNA:HanXRQr2_Chr07g0284301">
    <property type="protein sequence ID" value="CDS:HanXRQr2_Chr07g0284301.1"/>
    <property type="gene ID" value="HanXRQr2_Chr07g0284301"/>
</dbReference>
<dbReference type="CDD" id="cd03031">
    <property type="entry name" value="GRX_GRX_like"/>
    <property type="match status" value="1"/>
</dbReference>
<dbReference type="Gene3D" id="3.40.30.10">
    <property type="entry name" value="Glutaredoxin"/>
    <property type="match status" value="1"/>
</dbReference>
<dbReference type="Pfam" id="PF00462">
    <property type="entry name" value="Glutaredoxin"/>
    <property type="match status" value="1"/>
</dbReference>
<dbReference type="AlphaFoldDB" id="A0A251UAL0"/>
<dbReference type="STRING" id="4232.A0A251UAL0"/>
<evidence type="ECO:0000259" key="1">
    <source>
        <dbReference type="Pfam" id="PF00462"/>
    </source>
</evidence>
<dbReference type="InParanoid" id="A0A251UAL0"/>
<accession>A0A251UAL0</accession>